<feature type="compositionally biased region" description="Low complexity" evidence="1">
    <location>
        <begin position="367"/>
        <end position="380"/>
    </location>
</feature>
<name>A0A7S2N2K2_9STRA</name>
<gene>
    <name evidence="3" type="ORF">HTAM1171_LOCUS11659</name>
</gene>
<protein>
    <recommendedName>
        <fullName evidence="2">Domain of unknown function at the cortex 1 domain-containing protein</fullName>
    </recommendedName>
</protein>
<dbReference type="InterPro" id="IPR013897">
    <property type="entry name" value="Duc1"/>
</dbReference>
<organism evidence="3">
    <name type="scientific">Helicotheca tamesis</name>
    <dbReference type="NCBI Taxonomy" id="374047"/>
    <lineage>
        <taxon>Eukaryota</taxon>
        <taxon>Sar</taxon>
        <taxon>Stramenopiles</taxon>
        <taxon>Ochrophyta</taxon>
        <taxon>Bacillariophyta</taxon>
        <taxon>Mediophyceae</taxon>
        <taxon>Lithodesmiophycidae</taxon>
        <taxon>Lithodesmiales</taxon>
        <taxon>Lithodesmiaceae</taxon>
        <taxon>Helicotheca</taxon>
    </lineage>
</organism>
<sequence>MIRSRTAVSRSALRKGEKLLKGNSTMAVSVSAASLLLAHTILNETSLSYAMPSTTATDDDFQRWQQVIAERIEAANHSHIGQRLHKFGKQIFERGIMNFQILSEEDHEQQQQQETKQPAAHFPSLRTHLLINNDTNQMHPFQLNANEPIPIENDFFKGHITILLRPLHSHHDPNYIHKIPSHIQSEAPDTTYYFQLQGKFKKNMRKNQIFVGGELTDPKMKLSTATRKISDLVLRLLNRTGGGQMSYSFGGSKEELPHISFPVQTAMYTHKVGKYNGNEDDDDDDESDYWNTKDTYILSYSARSIDLARWKILHPFEINLERFWGKSDLRLVIYERDDARLEGLKKNYLFNLQLEHLGGASMAASSTIGSSSSGLSRSTTQLATSPGKY</sequence>
<reference evidence="3" key="1">
    <citation type="submission" date="2021-01" db="EMBL/GenBank/DDBJ databases">
        <authorList>
            <person name="Corre E."/>
            <person name="Pelletier E."/>
            <person name="Niang G."/>
            <person name="Scheremetjew M."/>
            <person name="Finn R."/>
            <person name="Kale V."/>
            <person name="Holt S."/>
            <person name="Cochrane G."/>
            <person name="Meng A."/>
            <person name="Brown T."/>
            <person name="Cohen L."/>
        </authorList>
    </citation>
    <scope>NUCLEOTIDE SEQUENCE</scope>
    <source>
        <strain evidence="3">CCMP826</strain>
    </source>
</reference>
<feature type="region of interest" description="Disordered" evidence="1">
    <location>
        <begin position="367"/>
        <end position="389"/>
    </location>
</feature>
<accession>A0A7S2N2K2</accession>
<evidence type="ECO:0000256" key="1">
    <source>
        <dbReference type="SAM" id="MobiDB-lite"/>
    </source>
</evidence>
<dbReference type="Pfam" id="PF08588">
    <property type="entry name" value="Duc1"/>
    <property type="match status" value="1"/>
</dbReference>
<evidence type="ECO:0000313" key="3">
    <source>
        <dbReference type="EMBL" id="CAD9516981.1"/>
    </source>
</evidence>
<feature type="domain" description="Domain of unknown function at the cortex 1" evidence="2">
    <location>
        <begin position="132"/>
        <end position="353"/>
    </location>
</feature>
<evidence type="ECO:0000259" key="2">
    <source>
        <dbReference type="Pfam" id="PF08588"/>
    </source>
</evidence>
<dbReference type="AlphaFoldDB" id="A0A7S2N2K2"/>
<proteinExistence type="predicted"/>
<dbReference type="EMBL" id="HBGV01018840">
    <property type="protein sequence ID" value="CAD9516981.1"/>
    <property type="molecule type" value="Transcribed_RNA"/>
</dbReference>